<dbReference type="PROSITE" id="PS01180">
    <property type="entry name" value="CUB"/>
    <property type="match status" value="1"/>
</dbReference>
<proteinExistence type="predicted"/>
<gene>
    <name evidence="8" type="ORF">GCM10023185_17020</name>
</gene>
<sequence length="757" mass="81294">MKTTLLIWAGLLCLTPTAMAQTAPRLAATSAVGAETPYAADFAEAYRRYPVIPRGMLEAVAYTQTHIRHIDATEPASCTGMPQAAGVMGLFADGKGYFRENLKLVARLSDVSVEQIKTDPHSNILAYAAAYARLVNERNLSGADPARHLPILIELSELPLAKDAVSNFALDSHLYSVLSFLNKAENQQQYHFPSYNLDLRAIFGANFRVLSAGAAQVSDRSVEADGQTFDPGSSTYARVNSTNYGPAISDFTTCNYSSRNGVAVTHYAIHTVQGTYAGCISWFKNCSSNVSAHYVIRSSDGQVTQMVSEANKAWHIGNENPYTIGTEHEGYVNDASWYTTAMYNSSADLARDITVSGYGISGLRTFYGAATTGTFSTGACVKIKGHQHYPNQTHTDPGVNWNWERFYKLINNAPTVSTLTATSGSVYDSGGPSANYGDDVRQCQLISPSGATSIKLTFSAFDLESGYDHLFVYDGSNANAPLIGKYSGTTSPGTLTATSGKMFLELRSDCATTRPGFAATWTATMPTTTSCPTDSYEANETLSAGKFIGVNVNNSAYVCPAGDNDWYYFNSSSTNNNIKLTLTNLPFDYELELYNASGALLYSSTNPSTNSETIIYNGAPAATYYVRVYGYNGATSNTTAYTLRVSTQSVAWRQAPAGDGSAVAARLSPTAPTQPVVTITNPVEAGTKAWLTVSGYDGPAELVLRDSQGQPIGSATQAEIASEQPLGYSLPAGLRPGVYIVTLQLSKHVEYVKLLVR</sequence>
<evidence type="ECO:0000256" key="5">
    <source>
        <dbReference type="ARBA" id="ARBA00023316"/>
    </source>
</evidence>
<dbReference type="Pfam" id="PF00431">
    <property type="entry name" value="CUB"/>
    <property type="match status" value="1"/>
</dbReference>
<evidence type="ECO:0000256" key="2">
    <source>
        <dbReference type="ARBA" id="ARBA00011901"/>
    </source>
</evidence>
<dbReference type="InterPro" id="IPR051206">
    <property type="entry name" value="NAMLAA_amidase_2"/>
</dbReference>
<dbReference type="SMART" id="SM00042">
    <property type="entry name" value="CUB"/>
    <property type="match status" value="1"/>
</dbReference>
<dbReference type="SUPFAM" id="SSF49854">
    <property type="entry name" value="Spermadhesin, CUB domain"/>
    <property type="match status" value="1"/>
</dbReference>
<keyword evidence="3" id="KW-0378">Hydrolase</keyword>
<evidence type="ECO:0000256" key="1">
    <source>
        <dbReference type="ARBA" id="ARBA00001561"/>
    </source>
</evidence>
<feature type="chain" id="PRO_5046767779" description="N-acetylmuramoyl-L-alanine amidase" evidence="6">
    <location>
        <begin position="21"/>
        <end position="757"/>
    </location>
</feature>
<dbReference type="SUPFAM" id="SSF89260">
    <property type="entry name" value="Collagen-binding domain"/>
    <property type="match status" value="1"/>
</dbReference>
<dbReference type="SMART" id="SM00644">
    <property type="entry name" value="Ami_2"/>
    <property type="match status" value="1"/>
</dbReference>
<feature type="signal peptide" evidence="6">
    <location>
        <begin position="1"/>
        <end position="20"/>
    </location>
</feature>
<dbReference type="SUPFAM" id="SSF55846">
    <property type="entry name" value="N-acetylmuramoyl-L-alanine amidase-like"/>
    <property type="match status" value="1"/>
</dbReference>
<feature type="domain" description="CUB" evidence="7">
    <location>
        <begin position="415"/>
        <end position="524"/>
    </location>
</feature>
<dbReference type="PANTHER" id="PTHR30417:SF1">
    <property type="entry name" value="N-ACETYLMURAMOYL-L-ALANINE AMIDASE AMID"/>
    <property type="match status" value="1"/>
</dbReference>
<keyword evidence="9" id="KW-1185">Reference proteome</keyword>
<evidence type="ECO:0000313" key="9">
    <source>
        <dbReference type="Proteomes" id="UP001501153"/>
    </source>
</evidence>
<accession>A0ABP8IAP5</accession>
<keyword evidence="6" id="KW-0732">Signal</keyword>
<name>A0ABP8IAP5_9BACT</name>
<dbReference type="CDD" id="cd00041">
    <property type="entry name" value="CUB"/>
    <property type="match status" value="1"/>
</dbReference>
<dbReference type="Proteomes" id="UP001501153">
    <property type="component" value="Unassembled WGS sequence"/>
</dbReference>
<evidence type="ECO:0000313" key="8">
    <source>
        <dbReference type="EMBL" id="GAA4354825.1"/>
    </source>
</evidence>
<dbReference type="InterPro" id="IPR000859">
    <property type="entry name" value="CUB_dom"/>
</dbReference>
<keyword evidence="4" id="KW-1015">Disulfide bond</keyword>
<evidence type="ECO:0000256" key="4">
    <source>
        <dbReference type="ARBA" id="ARBA00023157"/>
    </source>
</evidence>
<dbReference type="InterPro" id="IPR036505">
    <property type="entry name" value="Amidase/PGRP_sf"/>
</dbReference>
<dbReference type="CDD" id="cd06583">
    <property type="entry name" value="PGRP"/>
    <property type="match status" value="1"/>
</dbReference>
<evidence type="ECO:0000256" key="6">
    <source>
        <dbReference type="SAM" id="SignalP"/>
    </source>
</evidence>
<dbReference type="InterPro" id="IPR007280">
    <property type="entry name" value="Peptidase_C_arc/bac"/>
</dbReference>
<dbReference type="RefSeq" id="WP_345235600.1">
    <property type="nucleotide sequence ID" value="NZ_BAABGZ010000017.1"/>
</dbReference>
<organism evidence="8 9">
    <name type="scientific">Hymenobacter saemangeumensis</name>
    <dbReference type="NCBI Taxonomy" id="1084522"/>
    <lineage>
        <taxon>Bacteria</taxon>
        <taxon>Pseudomonadati</taxon>
        <taxon>Bacteroidota</taxon>
        <taxon>Cytophagia</taxon>
        <taxon>Cytophagales</taxon>
        <taxon>Hymenobacteraceae</taxon>
        <taxon>Hymenobacter</taxon>
    </lineage>
</organism>
<reference evidence="9" key="1">
    <citation type="journal article" date="2019" name="Int. J. Syst. Evol. Microbiol.">
        <title>The Global Catalogue of Microorganisms (GCM) 10K type strain sequencing project: providing services to taxonomists for standard genome sequencing and annotation.</title>
        <authorList>
            <consortium name="The Broad Institute Genomics Platform"/>
            <consortium name="The Broad Institute Genome Sequencing Center for Infectious Disease"/>
            <person name="Wu L."/>
            <person name="Ma J."/>
        </authorList>
    </citation>
    <scope>NUCLEOTIDE SEQUENCE [LARGE SCALE GENOMIC DNA]</scope>
    <source>
        <strain evidence="9">JCM 17923</strain>
    </source>
</reference>
<keyword evidence="5" id="KW-0961">Cell wall biogenesis/degradation</keyword>
<dbReference type="EC" id="3.5.1.28" evidence="2"/>
<dbReference type="InterPro" id="IPR035914">
    <property type="entry name" value="Sperma_CUB_dom_sf"/>
</dbReference>
<evidence type="ECO:0000259" key="7">
    <source>
        <dbReference type="PROSITE" id="PS01180"/>
    </source>
</evidence>
<comment type="caution">
    <text evidence="8">The sequence shown here is derived from an EMBL/GenBank/DDBJ whole genome shotgun (WGS) entry which is preliminary data.</text>
</comment>
<comment type="catalytic activity">
    <reaction evidence="1">
        <text>Hydrolyzes the link between N-acetylmuramoyl residues and L-amino acid residues in certain cell-wall glycopeptides.</text>
        <dbReference type="EC" id="3.5.1.28"/>
    </reaction>
</comment>
<dbReference type="Gene3D" id="2.60.120.290">
    <property type="entry name" value="Spermadhesin, CUB domain"/>
    <property type="match status" value="1"/>
</dbReference>
<protein>
    <recommendedName>
        <fullName evidence="2">N-acetylmuramoyl-L-alanine amidase</fullName>
        <ecNumber evidence="2">3.5.1.28</ecNumber>
    </recommendedName>
</protein>
<dbReference type="Pfam" id="PF04151">
    <property type="entry name" value="PPC"/>
    <property type="match status" value="1"/>
</dbReference>
<evidence type="ECO:0000256" key="3">
    <source>
        <dbReference type="ARBA" id="ARBA00022801"/>
    </source>
</evidence>
<dbReference type="PANTHER" id="PTHR30417">
    <property type="entry name" value="N-ACETYLMURAMOYL-L-ALANINE AMIDASE AMID"/>
    <property type="match status" value="1"/>
</dbReference>
<dbReference type="Gene3D" id="2.60.120.380">
    <property type="match status" value="1"/>
</dbReference>
<dbReference type="EMBL" id="BAABGZ010000017">
    <property type="protein sequence ID" value="GAA4354825.1"/>
    <property type="molecule type" value="Genomic_DNA"/>
</dbReference>
<dbReference type="Pfam" id="PF01510">
    <property type="entry name" value="Amidase_2"/>
    <property type="match status" value="1"/>
</dbReference>
<dbReference type="InterPro" id="IPR002502">
    <property type="entry name" value="Amidase_domain"/>
</dbReference>
<dbReference type="Gene3D" id="3.40.80.10">
    <property type="entry name" value="Peptidoglycan recognition protein-like"/>
    <property type="match status" value="1"/>
</dbReference>